<keyword evidence="9" id="KW-0472">Membrane</keyword>
<keyword evidence="6" id="KW-1133">Transmembrane helix</keyword>
<gene>
    <name evidence="13" type="ORF">HNY73_001137</name>
</gene>
<evidence type="ECO:0000256" key="11">
    <source>
        <dbReference type="ARBA" id="ARBA00023303"/>
    </source>
</evidence>
<comment type="caution">
    <text evidence="13">The sequence shown here is derived from an EMBL/GenBank/DDBJ whole genome shotgun (WGS) entry which is preliminary data.</text>
</comment>
<dbReference type="Proteomes" id="UP000807504">
    <property type="component" value="Unassembled WGS sequence"/>
</dbReference>
<accession>A0A8T0G2X2</accession>
<keyword evidence="11 12" id="KW-0407">Ion channel</keyword>
<keyword evidence="5 12" id="KW-0812">Transmembrane</keyword>
<evidence type="ECO:0000313" key="14">
    <source>
        <dbReference type="Proteomes" id="UP000807504"/>
    </source>
</evidence>
<dbReference type="InterPro" id="IPR001873">
    <property type="entry name" value="ENaC"/>
</dbReference>
<dbReference type="AlphaFoldDB" id="A0A8T0G2X2"/>
<keyword evidence="8 12" id="KW-0406">Ion transport</keyword>
<reference evidence="13" key="1">
    <citation type="journal article" date="2020" name="bioRxiv">
        <title>Chromosome-level reference genome of the European wasp spider Argiope bruennichi: a resource for studies on range expansion and evolutionary adaptation.</title>
        <authorList>
            <person name="Sheffer M.M."/>
            <person name="Hoppe A."/>
            <person name="Krehenwinkel H."/>
            <person name="Uhl G."/>
            <person name="Kuss A.W."/>
            <person name="Jensen L."/>
            <person name="Jensen C."/>
            <person name="Gillespie R.G."/>
            <person name="Hoff K.J."/>
            <person name="Prost S."/>
        </authorList>
    </citation>
    <scope>NUCLEOTIDE SEQUENCE</scope>
</reference>
<comment type="subcellular location">
    <subcellularLocation>
        <location evidence="1">Membrane</location>
        <topology evidence="1">Multi-pass membrane protein</topology>
    </subcellularLocation>
</comment>
<dbReference type="GO" id="GO:0016020">
    <property type="term" value="C:membrane"/>
    <property type="evidence" value="ECO:0007669"/>
    <property type="project" value="UniProtKB-SubCell"/>
</dbReference>
<evidence type="ECO:0000256" key="5">
    <source>
        <dbReference type="ARBA" id="ARBA00022692"/>
    </source>
</evidence>
<dbReference type="Pfam" id="PF00858">
    <property type="entry name" value="ASC"/>
    <property type="match status" value="1"/>
</dbReference>
<evidence type="ECO:0000313" key="13">
    <source>
        <dbReference type="EMBL" id="KAF8796798.1"/>
    </source>
</evidence>
<name>A0A8T0G2X2_ARGBR</name>
<keyword evidence="4 12" id="KW-0894">Sodium channel</keyword>
<evidence type="ECO:0000256" key="2">
    <source>
        <dbReference type="ARBA" id="ARBA00007193"/>
    </source>
</evidence>
<evidence type="ECO:0000256" key="1">
    <source>
        <dbReference type="ARBA" id="ARBA00004141"/>
    </source>
</evidence>
<reference evidence="13" key="2">
    <citation type="submission" date="2020-06" db="EMBL/GenBank/DDBJ databases">
        <authorList>
            <person name="Sheffer M."/>
        </authorList>
    </citation>
    <scope>NUCLEOTIDE SEQUENCE</scope>
</reference>
<dbReference type="GO" id="GO:0005272">
    <property type="term" value="F:sodium channel activity"/>
    <property type="evidence" value="ECO:0007669"/>
    <property type="project" value="UniProtKB-KW"/>
</dbReference>
<organism evidence="13 14">
    <name type="scientific">Argiope bruennichi</name>
    <name type="common">Wasp spider</name>
    <name type="synonym">Aranea bruennichi</name>
    <dbReference type="NCBI Taxonomy" id="94029"/>
    <lineage>
        <taxon>Eukaryota</taxon>
        <taxon>Metazoa</taxon>
        <taxon>Ecdysozoa</taxon>
        <taxon>Arthropoda</taxon>
        <taxon>Chelicerata</taxon>
        <taxon>Arachnida</taxon>
        <taxon>Araneae</taxon>
        <taxon>Araneomorphae</taxon>
        <taxon>Entelegynae</taxon>
        <taxon>Araneoidea</taxon>
        <taxon>Araneidae</taxon>
        <taxon>Argiope</taxon>
    </lineage>
</organism>
<keyword evidence="3 12" id="KW-0813">Transport</keyword>
<evidence type="ECO:0000256" key="7">
    <source>
        <dbReference type="ARBA" id="ARBA00023053"/>
    </source>
</evidence>
<evidence type="ECO:0000256" key="6">
    <source>
        <dbReference type="ARBA" id="ARBA00022989"/>
    </source>
</evidence>
<sequence>MLPAGARQPAVARELNVSRIAIHRLWNTYQRILFVSPFFCFMCNPKIALLQEKFRKDNIYINSITKEATAGLMEDPEYFPNYPAITICRKPPYRTDFNRSYMELVEYVFLALGFPMVSFTPHELSLVIKLDMYLNNLTTLDMEALSFGRRLKNLEEQFQKLQSSDSFNLTHFIFEHSIKCQEFFSKCVALVFPLTCCDIFQPVLTSIGLCYTLKPNNDFADLMEKMPLEVPFIMDLISPPHPGKSLEKGFSVFLTHPRELISFFEESEGQKIVPGYTTTISAHLFKRQRTALHTAWYGRSNNCPKLFNNERFTNKMCNAVFTTMNFGNKCNCTSVLQNECVSQVPDFVSEIIKSRLNQKNKTEKTCGPYEMYGCFFSHSLKSNLSYLLENCQEPCIYYGYHSKVTT</sequence>
<keyword evidence="14" id="KW-1185">Reference proteome</keyword>
<evidence type="ECO:0000256" key="9">
    <source>
        <dbReference type="ARBA" id="ARBA00023136"/>
    </source>
</evidence>
<evidence type="ECO:0000256" key="8">
    <source>
        <dbReference type="ARBA" id="ARBA00023065"/>
    </source>
</evidence>
<keyword evidence="7" id="KW-0915">Sodium</keyword>
<protein>
    <submittedName>
        <fullName evidence="13">Uncharacterized protein</fullName>
    </submittedName>
</protein>
<dbReference type="EMBL" id="JABXBU010000001">
    <property type="protein sequence ID" value="KAF8796798.1"/>
    <property type="molecule type" value="Genomic_DNA"/>
</dbReference>
<evidence type="ECO:0000256" key="4">
    <source>
        <dbReference type="ARBA" id="ARBA00022461"/>
    </source>
</evidence>
<evidence type="ECO:0000256" key="3">
    <source>
        <dbReference type="ARBA" id="ARBA00022448"/>
    </source>
</evidence>
<proteinExistence type="inferred from homology"/>
<evidence type="ECO:0000256" key="12">
    <source>
        <dbReference type="RuleBase" id="RU000679"/>
    </source>
</evidence>
<comment type="similarity">
    <text evidence="2 12">Belongs to the amiloride-sensitive sodium channel (TC 1.A.6) family.</text>
</comment>
<keyword evidence="10 12" id="KW-0739">Sodium transport</keyword>
<evidence type="ECO:0000256" key="10">
    <source>
        <dbReference type="ARBA" id="ARBA00023201"/>
    </source>
</evidence>